<organism evidence="3 4">
    <name type="scientific">Candidatus Pseudoramibacter fermentans</name>
    <dbReference type="NCBI Taxonomy" id="2594427"/>
    <lineage>
        <taxon>Bacteria</taxon>
        <taxon>Bacillati</taxon>
        <taxon>Bacillota</taxon>
        <taxon>Clostridia</taxon>
        <taxon>Eubacteriales</taxon>
        <taxon>Eubacteriaceae</taxon>
        <taxon>Pseudoramibacter</taxon>
    </lineage>
</organism>
<dbReference type="GO" id="GO:0043571">
    <property type="term" value="P:maintenance of CRISPR repeat elements"/>
    <property type="evidence" value="ECO:0007669"/>
    <property type="project" value="UniProtKB-UniRule"/>
</dbReference>
<dbReference type="InterPro" id="IPR010155">
    <property type="entry name" value="CRISPR-assoc_prot_Cas5d"/>
</dbReference>
<dbReference type="GO" id="GO:0051607">
    <property type="term" value="P:defense response to virus"/>
    <property type="evidence" value="ECO:0007669"/>
    <property type="project" value="UniProtKB-UniRule"/>
</dbReference>
<accession>A0A6L5GTS6</accession>
<comment type="similarity">
    <text evidence="2">Belongs to the CRISPR-associated protein Cas5 family. Subtype I-C/Dvulg subfamily.</text>
</comment>
<dbReference type="InterPro" id="IPR013422">
    <property type="entry name" value="CRISPR-assoc_prot_Cas5_N"/>
</dbReference>
<dbReference type="Gene3D" id="3.30.70.2660">
    <property type="match status" value="1"/>
</dbReference>
<comment type="caution">
    <text evidence="3">The sequence shown here is derived from an EMBL/GenBank/DDBJ whole genome shotgun (WGS) entry which is preliminary data.</text>
</comment>
<keyword evidence="2" id="KW-0694">RNA-binding</keyword>
<sequence length="252" mass="29122">MKSIKVMITGGLACFTRPEMKAERVSYDVPTPGALEGLLKAIYWKPSMRYVIDKIVVFNPIEFISIRRNEVKSKVSFQKMKQQMNETKSAQTNPEKLIKTDPRIYTSADRTQRSSLVLKNVRYGVEFHIELTGLRNEREKEEGNPLIKHNEIFIRRCKKGQCFREPCLGCAEFPANVQLIDDFDLSQVSSENRGEKDLGFMLYKVCFKDHGHPIKDDWEKNLYSDEADSVFYRPMMIDGVIDVEKYKGSAIC</sequence>
<dbReference type="NCBIfam" id="TIGR01876">
    <property type="entry name" value="cas_Cas5d"/>
    <property type="match status" value="1"/>
</dbReference>
<gene>
    <name evidence="3" type="primary">cas5c</name>
    <name evidence="3" type="ORF">FRC53_09135</name>
</gene>
<dbReference type="Pfam" id="PF09704">
    <property type="entry name" value="Cas_Cas5d"/>
    <property type="match status" value="1"/>
</dbReference>
<comment type="function">
    <text evidence="2">CRISPR (clustered regularly interspaced short palindromic repeat) is an adaptive immune system that provides protection against mobile genetic elements (viruses, transposable elements and conjugative plasmids). CRISPR clusters contain spacers, sequences complementary to antecedent mobile elements, and target invading nucleic acids. CRISPR clusters are transcribed and processed into CRISPR RNA (crRNA).</text>
</comment>
<evidence type="ECO:0000313" key="3">
    <source>
        <dbReference type="EMBL" id="MQM73558.1"/>
    </source>
</evidence>
<keyword evidence="1 2" id="KW-0051">Antiviral defense</keyword>
<dbReference type="AlphaFoldDB" id="A0A6L5GTS6"/>
<evidence type="ECO:0000313" key="4">
    <source>
        <dbReference type="Proteomes" id="UP000473648"/>
    </source>
</evidence>
<keyword evidence="2" id="KW-0378">Hydrolase</keyword>
<dbReference type="Proteomes" id="UP000473648">
    <property type="component" value="Unassembled WGS sequence"/>
</dbReference>
<keyword evidence="4" id="KW-1185">Reference proteome</keyword>
<reference evidence="3" key="1">
    <citation type="journal article" date="2020" name="Appl. Environ. Microbiol.">
        <title>Medium-Chain Fatty Acid Synthesis by 'Candidatus Weimeria bifida' gen. nov., sp. nov., and 'Candidatus Pseudoramibacter fermentans' sp. nov.</title>
        <authorList>
            <person name="Scarborough M.J."/>
            <person name="Myers K.S."/>
            <person name="Donohue T.J."/>
            <person name="Noguera D.R."/>
        </authorList>
    </citation>
    <scope>NUCLEOTIDE SEQUENCE</scope>
    <source>
        <strain evidence="3">EUB1.1</strain>
    </source>
</reference>
<keyword evidence="2" id="KW-0540">Nuclease</keyword>
<evidence type="ECO:0000256" key="1">
    <source>
        <dbReference type="ARBA" id="ARBA00023118"/>
    </source>
</evidence>
<dbReference type="GO" id="GO:0003723">
    <property type="term" value="F:RNA binding"/>
    <property type="evidence" value="ECO:0007669"/>
    <property type="project" value="UniProtKB-UniRule"/>
</dbReference>
<name>A0A6L5GTS6_9FIRM</name>
<protein>
    <recommendedName>
        <fullName evidence="2">pre-crRNA processing endonuclease</fullName>
        <ecNumber evidence="2">3.1.-.-</ecNumber>
    </recommendedName>
</protein>
<dbReference type="InterPro" id="IPR021124">
    <property type="entry name" value="CRISPR-assoc_prot_Cas5"/>
</dbReference>
<proteinExistence type="inferred from homology"/>
<dbReference type="NCBIfam" id="TIGR02593">
    <property type="entry name" value="CRISPR_cas5"/>
    <property type="match status" value="1"/>
</dbReference>
<dbReference type="EC" id="3.1.-.-" evidence="2"/>
<dbReference type="GO" id="GO:0004519">
    <property type="term" value="F:endonuclease activity"/>
    <property type="evidence" value="ECO:0007669"/>
    <property type="project" value="UniProtKB-UniRule"/>
</dbReference>
<dbReference type="GO" id="GO:0016787">
    <property type="term" value="F:hydrolase activity"/>
    <property type="evidence" value="ECO:0007669"/>
    <property type="project" value="UniProtKB-KW"/>
</dbReference>
<evidence type="ECO:0000256" key="2">
    <source>
        <dbReference type="PIRNR" id="PIRNR029950"/>
    </source>
</evidence>
<keyword evidence="2" id="KW-0255">Endonuclease</keyword>
<dbReference type="EMBL" id="VOGB01000005">
    <property type="protein sequence ID" value="MQM73558.1"/>
    <property type="molecule type" value="Genomic_DNA"/>
</dbReference>
<dbReference type="PIRSF" id="PIRSF029950">
    <property type="entry name" value="Cas_CT1134"/>
    <property type="match status" value="1"/>
</dbReference>